<proteinExistence type="predicted"/>
<evidence type="ECO:0000313" key="4">
    <source>
        <dbReference type="Proteomes" id="UP000220611"/>
    </source>
</evidence>
<reference evidence="1 3" key="2">
    <citation type="submission" date="2007-08" db="EMBL/GenBank/DDBJ databases">
        <authorList>
            <person name="Fulton L."/>
            <person name="Clifton S."/>
            <person name="Fulton B."/>
            <person name="Xu J."/>
            <person name="Minx P."/>
            <person name="Pepin K.H."/>
            <person name="Johnson M."/>
            <person name="Thiruvilangam P."/>
            <person name="Bhonagiri V."/>
            <person name="Nash W.E."/>
            <person name="Wang C."/>
            <person name="Mardis E.R."/>
            <person name="Wilson R.K."/>
        </authorList>
    </citation>
    <scope>NUCLEOTIDE SEQUENCE [LARGE SCALE GENOMIC DNA]</scope>
    <source>
        <strain evidence="1 3">DSM 753</strain>
    </source>
</reference>
<dbReference type="Proteomes" id="UP000003490">
    <property type="component" value="Unassembled WGS sequence"/>
</dbReference>
<sequence length="62" mass="7161">MRTEKGKRIQAGRLLIFLKGLYQRAVMIDFFLCGFYNKYKKEQCSVLKNNKWAEAAEAAAVT</sequence>
<organism evidence="1 3">
    <name type="scientific">[Clostridium] leptum DSM 753</name>
    <dbReference type="NCBI Taxonomy" id="428125"/>
    <lineage>
        <taxon>Bacteria</taxon>
        <taxon>Bacillati</taxon>
        <taxon>Bacillota</taxon>
        <taxon>Clostridia</taxon>
        <taxon>Eubacteriales</taxon>
        <taxon>Oscillospiraceae</taxon>
        <taxon>Oscillospiraceae incertae sedis</taxon>
    </lineage>
</organism>
<dbReference type="HOGENOM" id="CLU_2896128_0_0_9"/>
<keyword evidence="4" id="KW-1185">Reference proteome</keyword>
<evidence type="ECO:0000313" key="1">
    <source>
        <dbReference type="EMBL" id="EDO59730.1"/>
    </source>
</evidence>
<dbReference type="Proteomes" id="UP000220611">
    <property type="component" value="Unassembled WGS sequence"/>
</dbReference>
<protein>
    <submittedName>
        <fullName evidence="1">Uncharacterized protein</fullName>
    </submittedName>
</protein>
<reference evidence="2 4" key="3">
    <citation type="submission" date="2017-07" db="EMBL/GenBank/DDBJ databases">
        <title>Prevalence of linear plasmids in Cutibacterium (Propionibacterium) acnes isolates obtained from prostatic tissue.</title>
        <authorList>
            <person name="Davidsson S."/>
            <person name="Carlsson J."/>
            <person name="Molling P."/>
            <person name="Andren O."/>
            <person name="Andersson S.-O."/>
            <person name="Brzuszkiewicz E."/>
            <person name="Poehlein A."/>
            <person name="Al-Zeer M."/>
            <person name="Brinkmann V."/>
            <person name="Scavenius C."/>
            <person name="Nazipi S."/>
            <person name="Soderquist B."/>
            <person name="Bruggemann H."/>
        </authorList>
    </citation>
    <scope>NUCLEOTIDE SEQUENCE [LARGE SCALE GENOMIC DNA]</scope>
    <source>
        <strain evidence="2 4">DSM 753</strain>
    </source>
</reference>
<comment type="caution">
    <text evidence="1">The sequence shown here is derived from an EMBL/GenBank/DDBJ whole genome shotgun (WGS) entry which is preliminary data.</text>
</comment>
<gene>
    <name evidence="2" type="ORF">CH238_04355</name>
    <name evidence="1" type="ORF">CLOLEP_03780</name>
</gene>
<dbReference type="EMBL" id="NOXF01000002">
    <property type="protein sequence ID" value="PEQ25268.1"/>
    <property type="molecule type" value="Genomic_DNA"/>
</dbReference>
<accession>A7VYV3</accession>
<name>A7VYV3_9FIRM</name>
<evidence type="ECO:0000313" key="3">
    <source>
        <dbReference type="Proteomes" id="UP000003490"/>
    </source>
</evidence>
<dbReference type="AlphaFoldDB" id="A7VYV3"/>
<evidence type="ECO:0000313" key="2">
    <source>
        <dbReference type="EMBL" id="PEQ25268.1"/>
    </source>
</evidence>
<reference evidence="1 3" key="1">
    <citation type="submission" date="2007-08" db="EMBL/GenBank/DDBJ databases">
        <title>Draft genome sequence of Clostridium leptum (DSM 753).</title>
        <authorList>
            <person name="Sudarsanam P."/>
            <person name="Ley R."/>
            <person name="Guruge J."/>
            <person name="Turnbaugh P.J."/>
            <person name="Mahowald M."/>
            <person name="Liep D."/>
            <person name="Gordon J."/>
        </authorList>
    </citation>
    <scope>NUCLEOTIDE SEQUENCE [LARGE SCALE GENOMIC DNA]</scope>
    <source>
        <strain evidence="1 3">DSM 753</strain>
    </source>
</reference>
<dbReference type="EMBL" id="ABCB02000021">
    <property type="protein sequence ID" value="EDO59730.1"/>
    <property type="molecule type" value="Genomic_DNA"/>
</dbReference>